<dbReference type="EMBL" id="JBHSIU010000041">
    <property type="protein sequence ID" value="MFC5001950.1"/>
    <property type="molecule type" value="Genomic_DNA"/>
</dbReference>
<comment type="caution">
    <text evidence="1">The sequence shown here is derived from an EMBL/GenBank/DDBJ whole genome shotgun (WGS) entry which is preliminary data.</text>
</comment>
<dbReference type="Proteomes" id="UP001595912">
    <property type="component" value="Unassembled WGS sequence"/>
</dbReference>
<dbReference type="RefSeq" id="WP_380119577.1">
    <property type="nucleotide sequence ID" value="NZ_JBHSIU010000041.1"/>
</dbReference>
<evidence type="ECO:0008006" key="3">
    <source>
        <dbReference type="Google" id="ProtNLM"/>
    </source>
</evidence>
<protein>
    <recommendedName>
        <fullName evidence="3">DUF2283 domain-containing protein</fullName>
    </recommendedName>
</protein>
<accession>A0ABV9VZW9</accession>
<name>A0ABV9VZW9_9ACTN</name>
<keyword evidence="2" id="KW-1185">Reference proteome</keyword>
<organism evidence="1 2">
    <name type="scientific">Dactylosporangium cerinum</name>
    <dbReference type="NCBI Taxonomy" id="1434730"/>
    <lineage>
        <taxon>Bacteria</taxon>
        <taxon>Bacillati</taxon>
        <taxon>Actinomycetota</taxon>
        <taxon>Actinomycetes</taxon>
        <taxon>Micromonosporales</taxon>
        <taxon>Micromonosporaceae</taxon>
        <taxon>Dactylosporangium</taxon>
    </lineage>
</organism>
<evidence type="ECO:0000313" key="1">
    <source>
        <dbReference type="EMBL" id="MFC5001950.1"/>
    </source>
</evidence>
<evidence type="ECO:0000313" key="2">
    <source>
        <dbReference type="Proteomes" id="UP001595912"/>
    </source>
</evidence>
<proteinExistence type="predicted"/>
<reference evidence="2" key="1">
    <citation type="journal article" date="2019" name="Int. J. Syst. Evol. Microbiol.">
        <title>The Global Catalogue of Microorganisms (GCM) 10K type strain sequencing project: providing services to taxonomists for standard genome sequencing and annotation.</title>
        <authorList>
            <consortium name="The Broad Institute Genomics Platform"/>
            <consortium name="The Broad Institute Genome Sequencing Center for Infectious Disease"/>
            <person name="Wu L."/>
            <person name="Ma J."/>
        </authorList>
    </citation>
    <scope>NUCLEOTIDE SEQUENCE [LARGE SCALE GENOMIC DNA]</scope>
    <source>
        <strain evidence="2">CGMCC 4.7152</strain>
    </source>
</reference>
<sequence>MLDELYVHHLLARRYRVEYEEGSGRQPAFCLYDNDGQYVGRVEVLTLLQRQDWDAEELRHGQLVEQINQRLPLTTHSVVLDIERWTDAPSIKHLVAWLTSTIEDLRNQPSTHPADAGGPVRTYTGRSAEIRFEFLPLPPGYPVTADDAVVVGGACTGGLIDTAARLRDRLDTKASK</sequence>
<gene>
    <name evidence="1" type="ORF">ACFPIJ_29465</name>
</gene>